<dbReference type="InterPro" id="IPR014258">
    <property type="entry name" value="CAP_domain_YkwD-like"/>
</dbReference>
<dbReference type="Gene3D" id="3.40.33.10">
    <property type="entry name" value="CAP"/>
    <property type="match status" value="1"/>
</dbReference>
<evidence type="ECO:0000259" key="3">
    <source>
        <dbReference type="Pfam" id="PF00188"/>
    </source>
</evidence>
<dbReference type="AlphaFoldDB" id="A0A1G5FG11"/>
<evidence type="ECO:0000256" key="2">
    <source>
        <dbReference type="SAM" id="SignalP"/>
    </source>
</evidence>
<dbReference type="PROSITE" id="PS51257">
    <property type="entry name" value="PROKAR_LIPOPROTEIN"/>
    <property type="match status" value="1"/>
</dbReference>
<keyword evidence="2" id="KW-0732">Signal</keyword>
<evidence type="ECO:0000256" key="1">
    <source>
        <dbReference type="SAM" id="MobiDB-lite"/>
    </source>
</evidence>
<dbReference type="Proteomes" id="UP000198636">
    <property type="component" value="Unassembled WGS sequence"/>
</dbReference>
<feature type="compositionally biased region" description="Polar residues" evidence="1">
    <location>
        <begin position="163"/>
        <end position="188"/>
    </location>
</feature>
<dbReference type="PANTHER" id="PTHR31157">
    <property type="entry name" value="SCP DOMAIN-CONTAINING PROTEIN"/>
    <property type="match status" value="1"/>
</dbReference>
<dbReference type="InterPro" id="IPR014044">
    <property type="entry name" value="CAP_dom"/>
</dbReference>
<feature type="signal peptide" evidence="2">
    <location>
        <begin position="1"/>
        <end position="21"/>
    </location>
</feature>
<dbReference type="CDD" id="cd05379">
    <property type="entry name" value="CAP_bacterial"/>
    <property type="match status" value="1"/>
</dbReference>
<dbReference type="EMBL" id="FMUS01000007">
    <property type="protein sequence ID" value="SCY38054.1"/>
    <property type="molecule type" value="Genomic_DNA"/>
</dbReference>
<proteinExistence type="predicted"/>
<accession>A0A1G5FG11</accession>
<dbReference type="Pfam" id="PF00188">
    <property type="entry name" value="CAP"/>
    <property type="match status" value="1"/>
</dbReference>
<protein>
    <submittedName>
        <fullName evidence="4">Uncharacterized protein, YkwD family</fullName>
    </submittedName>
</protein>
<reference evidence="4 5" key="1">
    <citation type="submission" date="2016-10" db="EMBL/GenBank/DDBJ databases">
        <authorList>
            <person name="de Groot N.N."/>
        </authorList>
    </citation>
    <scope>NUCLEOTIDE SEQUENCE [LARGE SCALE GENOMIC DNA]</scope>
    <source>
        <strain evidence="4 5">DSM 18978</strain>
    </source>
</reference>
<feature type="region of interest" description="Disordered" evidence="1">
    <location>
        <begin position="133"/>
        <end position="188"/>
    </location>
</feature>
<gene>
    <name evidence="4" type="ORF">SAMN03080606_01402</name>
</gene>
<dbReference type="PANTHER" id="PTHR31157:SF1">
    <property type="entry name" value="SCP DOMAIN-CONTAINING PROTEIN"/>
    <property type="match status" value="1"/>
</dbReference>
<name>A0A1G5FG11_9FIRM</name>
<keyword evidence="5" id="KW-1185">Reference proteome</keyword>
<dbReference type="SUPFAM" id="SSF55797">
    <property type="entry name" value="PR-1-like"/>
    <property type="match status" value="1"/>
</dbReference>
<feature type="chain" id="PRO_5039361239" evidence="2">
    <location>
        <begin position="22"/>
        <end position="314"/>
    </location>
</feature>
<evidence type="ECO:0000313" key="4">
    <source>
        <dbReference type="EMBL" id="SCY38054.1"/>
    </source>
</evidence>
<feature type="domain" description="SCP" evidence="3">
    <location>
        <begin position="194"/>
        <end position="309"/>
    </location>
</feature>
<evidence type="ECO:0000313" key="5">
    <source>
        <dbReference type="Proteomes" id="UP000198636"/>
    </source>
</evidence>
<sequence length="314" mass="34841">MKNRIFILLASLFLLTSCAPPQERPPGDNQVDYKESSIFHTAPVKHGRITKNDVEVKSGLGRDFETIANLKLNDVVRVLDHVNDWYVIQLDNNQIGSIEVDSATPVVKERNGGNGEEIPFAQYQEGTEVVPEATPDDVQWGDGSAGAERQQVMPGPRIPEQAGDQNDTPNRQPQETTMEGAQGRNLSSEEQQLVDLVNSARQTNGLPPLQISFEVTRVARIKSQDMIDNNYFSHYSPIHGSPFEMLDSYGVDYLHAGENLAANASIENAHTALMDSSGHRKNILNPDFTHIGIGIRPSQQYGYMITQMFISKPQ</sequence>
<dbReference type="NCBIfam" id="TIGR02909">
    <property type="entry name" value="spore_YkwD"/>
    <property type="match status" value="1"/>
</dbReference>
<dbReference type="Gene3D" id="2.30.30.40">
    <property type="entry name" value="SH3 Domains"/>
    <property type="match status" value="1"/>
</dbReference>
<dbReference type="OrthoDB" id="9783944at2"/>
<organism evidence="4 5">
    <name type="scientific">Alkaliphilus peptidifermentans DSM 18978</name>
    <dbReference type="NCBI Taxonomy" id="1120976"/>
    <lineage>
        <taxon>Bacteria</taxon>
        <taxon>Bacillati</taxon>
        <taxon>Bacillota</taxon>
        <taxon>Clostridia</taxon>
        <taxon>Peptostreptococcales</taxon>
        <taxon>Natronincolaceae</taxon>
        <taxon>Alkaliphilus</taxon>
    </lineage>
</organism>
<dbReference type="STRING" id="1120976.SAMN03080606_01402"/>
<dbReference type="RefSeq" id="WP_091541588.1">
    <property type="nucleotide sequence ID" value="NZ_FMUS01000007.1"/>
</dbReference>
<dbReference type="InterPro" id="IPR035940">
    <property type="entry name" value="CAP_sf"/>
</dbReference>